<dbReference type="SUPFAM" id="SSF55144">
    <property type="entry name" value="LigT-like"/>
    <property type="match status" value="1"/>
</dbReference>
<evidence type="ECO:0000313" key="1">
    <source>
        <dbReference type="EMBL" id="ALG12935.1"/>
    </source>
</evidence>
<dbReference type="AlphaFoldDB" id="A0A0N7F511"/>
<proteinExistence type="predicted"/>
<dbReference type="KEGG" id="kphy:AOZ06_44200"/>
<organism evidence="1 2">
    <name type="scientific">Kibdelosporangium phytohabitans</name>
    <dbReference type="NCBI Taxonomy" id="860235"/>
    <lineage>
        <taxon>Bacteria</taxon>
        <taxon>Bacillati</taxon>
        <taxon>Actinomycetota</taxon>
        <taxon>Actinomycetes</taxon>
        <taxon>Pseudonocardiales</taxon>
        <taxon>Pseudonocardiaceae</taxon>
        <taxon>Kibdelosporangium</taxon>
    </lineage>
</organism>
<dbReference type="EMBL" id="CP012752">
    <property type="protein sequence ID" value="ALG12935.1"/>
    <property type="molecule type" value="Genomic_DNA"/>
</dbReference>
<sequence length="152" mass="17212">MRLFTAAVPPLEVLQQLATALKATGDGDWVPQDSWHITLGYYGEDDAETRVPWVRERMRGLVAPKVSLTDAGNFGHTLWMGVSRVDPAFNALGEALRWNDRHDWHPHLTVGHGDEPLDLPYSSPEWTIDEVVLIGARRRYEYTVVDRFGFAV</sequence>
<dbReference type="STRING" id="860235.AOZ06_44200"/>
<dbReference type="OrthoDB" id="9787070at2"/>
<dbReference type="InterPro" id="IPR009097">
    <property type="entry name" value="Cyclic_Pdiesterase"/>
</dbReference>
<keyword evidence="2" id="KW-1185">Reference proteome</keyword>
<dbReference type="Pfam" id="PF13563">
    <property type="entry name" value="2_5_RNA_ligase2"/>
    <property type="match status" value="1"/>
</dbReference>
<evidence type="ECO:0000313" key="2">
    <source>
        <dbReference type="Proteomes" id="UP000063699"/>
    </source>
</evidence>
<name>A0A0N7F511_9PSEU</name>
<reference evidence="1 2" key="1">
    <citation type="submission" date="2015-07" db="EMBL/GenBank/DDBJ databases">
        <title>Genome sequencing of Kibdelosporangium phytohabitans.</title>
        <authorList>
            <person name="Qin S."/>
            <person name="Xing K."/>
        </authorList>
    </citation>
    <scope>NUCLEOTIDE SEQUENCE [LARGE SCALE GENOMIC DNA]</scope>
    <source>
        <strain evidence="1 2">KLBMP1111</strain>
    </source>
</reference>
<protein>
    <submittedName>
        <fullName evidence="1">Uncharacterized protein</fullName>
    </submittedName>
</protein>
<dbReference type="Proteomes" id="UP000063699">
    <property type="component" value="Chromosome"/>
</dbReference>
<accession>A0A0N7F511</accession>
<dbReference type="Gene3D" id="3.90.1140.10">
    <property type="entry name" value="Cyclic phosphodiesterase"/>
    <property type="match status" value="1"/>
</dbReference>
<dbReference type="RefSeq" id="WP_054294826.1">
    <property type="nucleotide sequence ID" value="NZ_CP012752.1"/>
</dbReference>
<gene>
    <name evidence="1" type="ORF">AOZ06_44200</name>
</gene>